<dbReference type="EMBL" id="LGGX01000001">
    <property type="protein sequence ID" value="KUK88155.1"/>
    <property type="molecule type" value="Genomic_DNA"/>
</dbReference>
<dbReference type="AlphaFoldDB" id="A0A101I569"/>
<feature type="chain" id="PRO_5007097111" evidence="1">
    <location>
        <begin position="20"/>
        <end position="192"/>
    </location>
</feature>
<evidence type="ECO:0000313" key="3">
    <source>
        <dbReference type="Proteomes" id="UP000053467"/>
    </source>
</evidence>
<sequence length="192" mass="21834">MKKLLTISLLLLITVTIFANGNVKDNNTFVNSLPDRHRNYIIPPQPVIPDDDNSTQLNSLPDRHRNYIIPPQPIIPDDDNSTQLNSLPDRHRNYVIPPQPVIPDDDNSTQLNSLPDRRRHNIIPPNPVPPQNPVTISKTIDIKNIGKDVQIHIFNINGLEIKCDVNSLPNGKYFLLIKNGNEIYKEKIVILK</sequence>
<dbReference type="PATRIC" id="fig|1635277.3.peg.164"/>
<proteinExistence type="predicted"/>
<accession>A0A101I569</accession>
<evidence type="ECO:0000313" key="2">
    <source>
        <dbReference type="EMBL" id="KUK88155.1"/>
    </source>
</evidence>
<name>A0A101I569_UNCT6</name>
<gene>
    <name evidence="2" type="ORF">XE03_0161</name>
</gene>
<reference evidence="3" key="1">
    <citation type="journal article" date="2015" name="MBio">
        <title>Genome-Resolved Metagenomic Analysis Reveals Roles for Candidate Phyla and Other Microbial Community Members in Biogeochemical Transformations in Oil Reservoirs.</title>
        <authorList>
            <person name="Hu P."/>
            <person name="Tom L."/>
            <person name="Singh A."/>
            <person name="Thomas B.C."/>
            <person name="Baker B.J."/>
            <person name="Piceno Y.M."/>
            <person name="Andersen G.L."/>
            <person name="Banfield J.F."/>
        </authorList>
    </citation>
    <scope>NUCLEOTIDE SEQUENCE [LARGE SCALE GENOMIC DNA]</scope>
</reference>
<evidence type="ECO:0000256" key="1">
    <source>
        <dbReference type="SAM" id="SignalP"/>
    </source>
</evidence>
<comment type="caution">
    <text evidence="2">The sequence shown here is derived from an EMBL/GenBank/DDBJ whole genome shotgun (WGS) entry which is preliminary data.</text>
</comment>
<organism evidence="2 3">
    <name type="scientific">candidate division TA06 bacterium 34_109</name>
    <dbReference type="NCBI Taxonomy" id="1635277"/>
    <lineage>
        <taxon>Bacteria</taxon>
        <taxon>Bacteria division TA06</taxon>
    </lineage>
</organism>
<keyword evidence="1" id="KW-0732">Signal</keyword>
<protein>
    <submittedName>
        <fullName evidence="2">Filamentous hemagglutinin family outer membrane protein</fullName>
    </submittedName>
</protein>
<feature type="signal peptide" evidence="1">
    <location>
        <begin position="1"/>
        <end position="19"/>
    </location>
</feature>
<dbReference type="Proteomes" id="UP000053467">
    <property type="component" value="Unassembled WGS sequence"/>
</dbReference>